<dbReference type="InterPro" id="IPR025832">
    <property type="entry name" value="GxGYxYP_C"/>
</dbReference>
<reference evidence="5 6" key="1">
    <citation type="submission" date="2019-10" db="EMBL/GenBank/DDBJ databases">
        <title>Description of Paenibacillus terrestris sp. nov.</title>
        <authorList>
            <person name="Carlier A."/>
            <person name="Qi S."/>
        </authorList>
    </citation>
    <scope>NUCLEOTIDE SEQUENCE [LARGE SCALE GENOMIC DNA]</scope>
    <source>
        <strain evidence="5 6">LMG 31458</strain>
    </source>
</reference>
<accession>A0ABX1Y1D2</accession>
<evidence type="ECO:0000313" key="5">
    <source>
        <dbReference type="EMBL" id="NOU74665.1"/>
    </source>
</evidence>
<dbReference type="EMBL" id="WHOA01000176">
    <property type="protein sequence ID" value="NOU74665.1"/>
    <property type="molecule type" value="Genomic_DNA"/>
</dbReference>
<dbReference type="PROSITE" id="PS50022">
    <property type="entry name" value="FA58C_3"/>
    <property type="match status" value="1"/>
</dbReference>
<evidence type="ECO:0000256" key="2">
    <source>
        <dbReference type="SAM" id="SignalP"/>
    </source>
</evidence>
<proteinExistence type="predicted"/>
<dbReference type="SUPFAM" id="SSF63446">
    <property type="entry name" value="Type I dockerin domain"/>
    <property type="match status" value="1"/>
</dbReference>
<dbReference type="InterPro" id="IPR036439">
    <property type="entry name" value="Dockerin_dom_sf"/>
</dbReference>
<dbReference type="InterPro" id="IPR002105">
    <property type="entry name" value="Dockerin_1_rpt"/>
</dbReference>
<dbReference type="InterPro" id="IPR008965">
    <property type="entry name" value="CBM2/CBM3_carb-bd_dom_sf"/>
</dbReference>
<feature type="signal peptide" evidence="2">
    <location>
        <begin position="1"/>
        <end position="22"/>
    </location>
</feature>
<name>A0ABX1Y1D2_9BACL</name>
<gene>
    <name evidence="5" type="ORF">GC098_25300</name>
</gene>
<dbReference type="Gene3D" id="1.20.1270.90">
    <property type="entry name" value="AF1782-like"/>
    <property type="match status" value="1"/>
</dbReference>
<feature type="domain" description="CBM6" evidence="4">
    <location>
        <begin position="1088"/>
        <end position="1220"/>
    </location>
</feature>
<dbReference type="InterPro" id="IPR005084">
    <property type="entry name" value="CBM6"/>
</dbReference>
<dbReference type="Gene3D" id="2.60.40.680">
    <property type="match status" value="1"/>
</dbReference>
<dbReference type="CDD" id="cd08547">
    <property type="entry name" value="Type_II_cohesin"/>
    <property type="match status" value="1"/>
</dbReference>
<dbReference type="Proteomes" id="UP000616779">
    <property type="component" value="Unassembled WGS sequence"/>
</dbReference>
<dbReference type="InterPro" id="IPR022038">
    <property type="entry name" value="Ig-like_bact"/>
</dbReference>
<dbReference type="Pfam" id="PF00963">
    <property type="entry name" value="Cohesin"/>
    <property type="match status" value="1"/>
</dbReference>
<dbReference type="PROSITE" id="PS51175">
    <property type="entry name" value="CBM6"/>
    <property type="match status" value="3"/>
</dbReference>
<dbReference type="InterPro" id="IPR008979">
    <property type="entry name" value="Galactose-bd-like_sf"/>
</dbReference>
<evidence type="ECO:0000256" key="1">
    <source>
        <dbReference type="ARBA" id="ARBA00022729"/>
    </source>
</evidence>
<keyword evidence="1 2" id="KW-0732">Signal</keyword>
<comment type="caution">
    <text evidence="5">The sequence shown here is derived from an EMBL/GenBank/DDBJ whole genome shotgun (WGS) entry which is preliminary data.</text>
</comment>
<feature type="domain" description="F5/8 type C" evidence="3">
    <location>
        <begin position="581"/>
        <end position="721"/>
    </location>
</feature>
<dbReference type="SUPFAM" id="SSF49384">
    <property type="entry name" value="Carbohydrate-binding domain"/>
    <property type="match status" value="1"/>
</dbReference>
<keyword evidence="6" id="KW-1185">Reference proteome</keyword>
<dbReference type="InterPro" id="IPR018247">
    <property type="entry name" value="EF_Hand_1_Ca_BS"/>
</dbReference>
<dbReference type="Gene3D" id="3.20.20.490">
    <property type="entry name" value="GxGYxYP glycoside hydrolase, C-terminal domain"/>
    <property type="match status" value="1"/>
</dbReference>
<organism evidence="5 6">
    <name type="scientific">Paenibacillus phytorum</name>
    <dbReference type="NCBI Taxonomy" id="2654977"/>
    <lineage>
        <taxon>Bacteria</taxon>
        <taxon>Bacillati</taxon>
        <taxon>Bacillota</taxon>
        <taxon>Bacilli</taxon>
        <taxon>Bacillales</taxon>
        <taxon>Paenibacillaceae</taxon>
        <taxon>Paenibacillus</taxon>
    </lineage>
</organism>
<feature type="domain" description="CBM6" evidence="4">
    <location>
        <begin position="871"/>
        <end position="1002"/>
    </location>
</feature>
<dbReference type="InterPro" id="IPR002102">
    <property type="entry name" value="Cohesin_dom"/>
</dbReference>
<dbReference type="Pfam" id="PF00754">
    <property type="entry name" value="F5_F8_type_C"/>
    <property type="match status" value="1"/>
</dbReference>
<dbReference type="Gene3D" id="1.10.1330.10">
    <property type="entry name" value="Dockerin domain"/>
    <property type="match status" value="1"/>
</dbReference>
<evidence type="ECO:0000259" key="3">
    <source>
        <dbReference type="PROSITE" id="PS50022"/>
    </source>
</evidence>
<dbReference type="Gene3D" id="2.60.40.3630">
    <property type="match status" value="1"/>
</dbReference>
<dbReference type="Pfam" id="PF00404">
    <property type="entry name" value="Dockerin_1"/>
    <property type="match status" value="1"/>
</dbReference>
<dbReference type="InterPro" id="IPR038410">
    <property type="entry name" value="GxGYxYP_C_sf"/>
</dbReference>
<dbReference type="Gene3D" id="2.60.120.260">
    <property type="entry name" value="Galactose-binding domain-like"/>
    <property type="match status" value="4"/>
</dbReference>
<dbReference type="PROSITE" id="PS00018">
    <property type="entry name" value="EF_HAND_1"/>
    <property type="match status" value="1"/>
</dbReference>
<dbReference type="CDD" id="cd04084">
    <property type="entry name" value="CBM6_xylanase-like"/>
    <property type="match status" value="3"/>
</dbReference>
<dbReference type="Pfam" id="PF03422">
    <property type="entry name" value="CBM_6"/>
    <property type="match status" value="3"/>
</dbReference>
<dbReference type="SUPFAM" id="SSF49785">
    <property type="entry name" value="Galactose-binding domain-like"/>
    <property type="match status" value="4"/>
</dbReference>
<feature type="domain" description="CBM6" evidence="4">
    <location>
        <begin position="742"/>
        <end position="865"/>
    </location>
</feature>
<evidence type="ECO:0000259" key="4">
    <source>
        <dbReference type="PROSITE" id="PS51175"/>
    </source>
</evidence>
<feature type="chain" id="PRO_5046521993" evidence="2">
    <location>
        <begin position="23"/>
        <end position="1594"/>
    </location>
</feature>
<dbReference type="InterPro" id="IPR006584">
    <property type="entry name" value="Cellulose-bd_IV"/>
</dbReference>
<protein>
    <submittedName>
        <fullName evidence="5">Carbohydrate-binding protein</fullName>
    </submittedName>
</protein>
<dbReference type="SMART" id="SM00606">
    <property type="entry name" value="CBD_IV"/>
    <property type="match status" value="3"/>
</dbReference>
<dbReference type="Pfam" id="PF14323">
    <property type="entry name" value="GxGYxYP_C"/>
    <property type="match status" value="1"/>
</dbReference>
<evidence type="ECO:0000313" key="6">
    <source>
        <dbReference type="Proteomes" id="UP000616779"/>
    </source>
</evidence>
<dbReference type="CDD" id="cd14254">
    <property type="entry name" value="Dockerin_II"/>
    <property type="match status" value="1"/>
</dbReference>
<sequence>MIKKRIILLFLTLMMCTSFIVAAPTTSNAATYTQTLPKTSTPANSIIVLDVNIDKSYHTWESQEALLAISVIQGIVNRDSTTKIYVVNYQFEHLWDAPNFNRTALDIPAYFNVPKTYAVLDRTKKYPALFYLLKNYGNVIKGKIKIPSLSGDSSYPQGVLCAAITASAFEDTIPVTSAMDTYIADEGYNYTQKYDLTSMTSDQAFDWSYSNYFRAETSRNVVATVTTGSTYGTGPNDMISGVYDYFIANKVFVFNCSNSKNSTLLNSTNYPQGTPVMGMTYDEGPFIDNIHNLGYPMVMAYGWNWSVTSAFTSDYSNYKQQHAPVAKTIDPNGVYLSFMVSDGDNMGAPLNYHTIDRLYSEHSGQVPIGWTFNPLLMDIDPKLAEFTSRQYPDVYENILDSHDGTQGSFQESKTPTGYNNFFNKLKSYGDNMHFYSYNDLSTNEIENYAKHTAPYFLLAGYTNYTPNFEEYYAPTNSLIKGLKIGYQGNFLSMANDIRSNSSGSGPVFLGVDMNSGRNGTNNGREEYTFGDTANKVYQITQNLLSNPQGKNYYFLTPKDWAATWKLSKGYISSPGTPYTPDATDTNWLPPMPLPRSGWTITTSNNQSDAHLMTDANLDSKWSTYTTQTPGQYVQIDLGSAQTFNKFTMEVTNSIGDYPSAYSVYVSNDGINWGSEVASGVGYNEYTLITFPKTTSRYVKIVQTGTNSAHYWSIHELNLYNFDGTMLAPQPSPSLQLNTNTFSKIEAESFDSSSGGIAAVDSSEGGQSIGGTANGSYAVYKNIDFGVGASAFSARVSADANSGGNIEVRLDSPAGTLAGTLTVDPTGGNYQTLTSGTTSITGIHDVYLVFKTTNTNVGSLNWFKFLHRSVLAQMEAENYDSKSGSLSVNSTVDGGQQVENVRNGDYAVYKDINFDDFDRSGGSMAFSARVSADASNSGGTIEVRLDSPTGTLAGKLDVNPTGGWTTYQTLSTTINNVSGTHDVYLVFKTSHTYVCNINWFRFDIRKLNSIAITTPQKKLTYYVGESLDLTGMVVTGTYGDGSTNVENITAANVSGFDSSAPAASQTLTVKVGERTATYNVAIVKKDAFNTLEAESFNSKSGSIGGGTTLAGASGGKIVDNVRNGDYAVYNNVDFGSGATSFIASVSRDQFAGGTIEVRLDSATGTLAGTLAVDTYKGWTTYETKKTNIQNISGVHNLYLVFRTGQGNTTGYVCNMDWFKFNADSKVVTNITAPAAVTGLTNGTAQTAEALGLPATVQLVTDAGNVNANVAWDVNASSYDPAVKTEQTFTVSGTVTLPAGVVNPNNVALTTSVSVTVLPAPATPKSTLTGVQQVLSGQTFTLTMGLADVTQSVYQQVYAQDFTLQYDPASLQFDSVTSLKDGFQVIDQKETAPGQLRIVAASVGANVPAQGDLLAIQFKAKSVTQATNTTISVDHVMIANAQGNELQVGGASREIQITIPTIPVDKSLLNATITSAQTKYAAAVEGNGDGLYAIGSKVQLQSAIDTASATANNSNVTQQQVDNAKAALEAAVQLFESKKITADINGGGISIGDLASVAVAFGKQQGQAGWNEKADVNHDGKVDILDLAIVARAILQ</sequence>
<dbReference type="InterPro" id="IPR000421">
    <property type="entry name" value="FA58C"/>
</dbReference>
<dbReference type="Pfam" id="PF07523">
    <property type="entry name" value="Big_3"/>
    <property type="match status" value="1"/>
</dbReference>